<gene>
    <name evidence="5" type="ORF">TeGR_g4355</name>
</gene>
<dbReference type="Proteomes" id="UP001165060">
    <property type="component" value="Unassembled WGS sequence"/>
</dbReference>
<feature type="repeat" description="ANK" evidence="3">
    <location>
        <begin position="19"/>
        <end position="51"/>
    </location>
</feature>
<keyword evidence="6" id="KW-1185">Reference proteome</keyword>
<dbReference type="PROSITE" id="PS50088">
    <property type="entry name" value="ANK_REPEAT"/>
    <property type="match status" value="3"/>
</dbReference>
<evidence type="ECO:0000256" key="4">
    <source>
        <dbReference type="SAM" id="MobiDB-lite"/>
    </source>
</evidence>
<dbReference type="Pfam" id="PF12796">
    <property type="entry name" value="Ank_2"/>
    <property type="match status" value="2"/>
</dbReference>
<name>A0ABQ6MR73_9STRA</name>
<dbReference type="Gene3D" id="1.25.40.20">
    <property type="entry name" value="Ankyrin repeat-containing domain"/>
    <property type="match status" value="1"/>
</dbReference>
<organism evidence="5 6">
    <name type="scientific">Tetraparma gracilis</name>
    <dbReference type="NCBI Taxonomy" id="2962635"/>
    <lineage>
        <taxon>Eukaryota</taxon>
        <taxon>Sar</taxon>
        <taxon>Stramenopiles</taxon>
        <taxon>Ochrophyta</taxon>
        <taxon>Bolidophyceae</taxon>
        <taxon>Parmales</taxon>
        <taxon>Triparmaceae</taxon>
        <taxon>Tetraparma</taxon>
    </lineage>
</organism>
<proteinExistence type="predicted"/>
<feature type="repeat" description="ANK" evidence="3">
    <location>
        <begin position="92"/>
        <end position="124"/>
    </location>
</feature>
<reference evidence="5 6" key="1">
    <citation type="journal article" date="2023" name="Commun. Biol.">
        <title>Genome analysis of Parmales, the sister group of diatoms, reveals the evolutionary specialization of diatoms from phago-mixotrophs to photoautotrophs.</title>
        <authorList>
            <person name="Ban H."/>
            <person name="Sato S."/>
            <person name="Yoshikawa S."/>
            <person name="Yamada K."/>
            <person name="Nakamura Y."/>
            <person name="Ichinomiya M."/>
            <person name="Sato N."/>
            <person name="Blanc-Mathieu R."/>
            <person name="Endo H."/>
            <person name="Kuwata A."/>
            <person name="Ogata H."/>
        </authorList>
    </citation>
    <scope>NUCLEOTIDE SEQUENCE [LARGE SCALE GENOMIC DNA]</scope>
</reference>
<accession>A0ABQ6MR73</accession>
<evidence type="ECO:0000313" key="6">
    <source>
        <dbReference type="Proteomes" id="UP001165060"/>
    </source>
</evidence>
<dbReference type="PROSITE" id="PS50297">
    <property type="entry name" value="ANK_REP_REGION"/>
    <property type="match status" value="2"/>
</dbReference>
<dbReference type="InterPro" id="IPR002110">
    <property type="entry name" value="Ankyrin_rpt"/>
</dbReference>
<keyword evidence="2 3" id="KW-0040">ANK repeat</keyword>
<sequence length="270" mass="29831">HAIDELQHFGADLDCVSGKGWTAVHYASNSGHASVIKQLYDHGANTLIQDKGGFTAAHLAAQCNQVECLKTLFLCQPDLPLTAFCLEKKSVSGATPAHVAAQFDCLEALKFLSRCGADMENKDKNGETPAHKAARNNAQSCYKMLATQIGVDVNLENNDCDTPADLLQQCTRHNQASKDESGTTQVYAQRMVKMEEVKERSRFFQSMAERDGTLEFVGTNKRNQTPAEMRAKANVKKLASPIKEYRPPPPKGPPPKFQERSGRLSFEFNR</sequence>
<dbReference type="InterPro" id="IPR050776">
    <property type="entry name" value="Ank_Repeat/CDKN_Inhibitor"/>
</dbReference>
<evidence type="ECO:0000256" key="1">
    <source>
        <dbReference type="ARBA" id="ARBA00022737"/>
    </source>
</evidence>
<evidence type="ECO:0000256" key="3">
    <source>
        <dbReference type="PROSITE-ProRule" id="PRU00023"/>
    </source>
</evidence>
<evidence type="ECO:0000313" key="5">
    <source>
        <dbReference type="EMBL" id="GMI31217.1"/>
    </source>
</evidence>
<dbReference type="SUPFAM" id="SSF48403">
    <property type="entry name" value="Ankyrin repeat"/>
    <property type="match status" value="1"/>
</dbReference>
<feature type="repeat" description="ANK" evidence="3">
    <location>
        <begin position="125"/>
        <end position="158"/>
    </location>
</feature>
<dbReference type="PANTHER" id="PTHR24201">
    <property type="entry name" value="ANK_REP_REGION DOMAIN-CONTAINING PROTEIN"/>
    <property type="match status" value="1"/>
</dbReference>
<protein>
    <submittedName>
        <fullName evidence="5">Uncharacterized protein</fullName>
    </submittedName>
</protein>
<feature type="compositionally biased region" description="Pro residues" evidence="4">
    <location>
        <begin position="247"/>
        <end position="256"/>
    </location>
</feature>
<dbReference type="InterPro" id="IPR036770">
    <property type="entry name" value="Ankyrin_rpt-contain_sf"/>
</dbReference>
<feature type="non-terminal residue" evidence="5">
    <location>
        <position position="1"/>
    </location>
</feature>
<evidence type="ECO:0000256" key="2">
    <source>
        <dbReference type="ARBA" id="ARBA00023043"/>
    </source>
</evidence>
<feature type="region of interest" description="Disordered" evidence="4">
    <location>
        <begin position="221"/>
        <end position="270"/>
    </location>
</feature>
<comment type="caution">
    <text evidence="5">The sequence shown here is derived from an EMBL/GenBank/DDBJ whole genome shotgun (WGS) entry which is preliminary data.</text>
</comment>
<dbReference type="SMART" id="SM00248">
    <property type="entry name" value="ANK"/>
    <property type="match status" value="4"/>
</dbReference>
<keyword evidence="1" id="KW-0677">Repeat</keyword>
<dbReference type="EMBL" id="BRYB01003138">
    <property type="protein sequence ID" value="GMI31217.1"/>
    <property type="molecule type" value="Genomic_DNA"/>
</dbReference>